<dbReference type="RefSeq" id="WP_050899328.1">
    <property type="nucleotide sequence ID" value="NZ_PUFO01000066.1"/>
</dbReference>
<dbReference type="Proteomes" id="UP000294854">
    <property type="component" value="Unassembled WGS sequence"/>
</dbReference>
<sequence length="86" mass="9122">MSTLFSVAASNAGQIGIIAGIIVFVLLFFKIIIGFIKFCFRHPILFIILLLCGGLGFFFSLAVGGALILAVVVGGFAMFVMNGFDN</sequence>
<evidence type="ECO:0000313" key="3">
    <source>
        <dbReference type="Proteomes" id="UP000294854"/>
    </source>
</evidence>
<keyword evidence="3" id="KW-1185">Reference proteome</keyword>
<name>A0A4R5NL88_9LACO</name>
<keyword evidence="1" id="KW-0812">Transmembrane</keyword>
<proteinExistence type="predicted"/>
<organism evidence="2 3">
    <name type="scientific">Secundilactobacillus malefermentans</name>
    <dbReference type="NCBI Taxonomy" id="176292"/>
    <lineage>
        <taxon>Bacteria</taxon>
        <taxon>Bacillati</taxon>
        <taxon>Bacillota</taxon>
        <taxon>Bacilli</taxon>
        <taxon>Lactobacillales</taxon>
        <taxon>Lactobacillaceae</taxon>
        <taxon>Secundilactobacillus</taxon>
    </lineage>
</organism>
<feature type="transmembrane region" description="Helical" evidence="1">
    <location>
        <begin position="12"/>
        <end position="33"/>
    </location>
</feature>
<reference evidence="2 3" key="1">
    <citation type="journal article" date="2019" name="Appl. Microbiol. Biotechnol.">
        <title>Uncovering carbohydrate metabolism through a genotype-phenotype association study of 56 lactic acid bacteria genomes.</title>
        <authorList>
            <person name="Buron-Moles G."/>
            <person name="Chailyan A."/>
            <person name="Dolejs I."/>
            <person name="Forster J."/>
            <person name="Miks M.H."/>
        </authorList>
    </citation>
    <scope>NUCLEOTIDE SEQUENCE [LARGE SCALE GENOMIC DNA]</scope>
    <source>
        <strain evidence="2 3">ATCC 49373</strain>
    </source>
</reference>
<keyword evidence="1" id="KW-1133">Transmembrane helix</keyword>
<dbReference type="EMBL" id="PUFO01000066">
    <property type="protein sequence ID" value="TDG75414.1"/>
    <property type="molecule type" value="Genomic_DNA"/>
</dbReference>
<evidence type="ECO:0000256" key="1">
    <source>
        <dbReference type="SAM" id="Phobius"/>
    </source>
</evidence>
<dbReference type="STRING" id="1122149.FD44_GL001446"/>
<gene>
    <name evidence="2" type="ORF">C5L31_000288</name>
</gene>
<comment type="caution">
    <text evidence="2">The sequence shown here is derived from an EMBL/GenBank/DDBJ whole genome shotgun (WGS) entry which is preliminary data.</text>
</comment>
<feature type="transmembrane region" description="Helical" evidence="1">
    <location>
        <begin position="45"/>
        <end position="78"/>
    </location>
</feature>
<dbReference type="AlphaFoldDB" id="A0A4R5NL88"/>
<protein>
    <submittedName>
        <fullName evidence="2">Uncharacterized protein</fullName>
    </submittedName>
</protein>
<keyword evidence="1" id="KW-0472">Membrane</keyword>
<evidence type="ECO:0000313" key="2">
    <source>
        <dbReference type="EMBL" id="TDG75414.1"/>
    </source>
</evidence>
<accession>A0A4R5NL88</accession>